<comment type="caution">
    <text evidence="5">The sequence shown here is derived from an EMBL/GenBank/DDBJ whole genome shotgun (WGS) entry which is preliminary data.</text>
</comment>
<dbReference type="InterPro" id="IPR051448">
    <property type="entry name" value="CdaR-like_regulators"/>
</dbReference>
<dbReference type="Gene3D" id="1.10.10.2840">
    <property type="entry name" value="PucR C-terminal helix-turn-helix domain"/>
    <property type="match status" value="1"/>
</dbReference>
<evidence type="ECO:0000313" key="6">
    <source>
        <dbReference type="Proteomes" id="UP000031563"/>
    </source>
</evidence>
<dbReference type="OrthoDB" id="142218at2"/>
<dbReference type="InterPro" id="IPR041522">
    <property type="entry name" value="CdaR_GGDEF"/>
</dbReference>
<keyword evidence="6" id="KW-1185">Reference proteome</keyword>
<dbReference type="PANTHER" id="PTHR33744">
    <property type="entry name" value="CARBOHYDRATE DIACID REGULATOR"/>
    <property type="match status" value="1"/>
</dbReference>
<dbReference type="STRING" id="1221996.QY95_03191"/>
<dbReference type="EMBL" id="JWIR02000062">
    <property type="protein sequence ID" value="KKB36327.1"/>
    <property type="molecule type" value="Genomic_DNA"/>
</dbReference>
<evidence type="ECO:0000259" key="3">
    <source>
        <dbReference type="Pfam" id="PF13556"/>
    </source>
</evidence>
<organism evidence="5 6">
    <name type="scientific">Bacillus thermotolerans</name>
    <name type="common">Quasibacillus thermotolerans</name>
    <dbReference type="NCBI Taxonomy" id="1221996"/>
    <lineage>
        <taxon>Bacteria</taxon>
        <taxon>Bacillati</taxon>
        <taxon>Bacillota</taxon>
        <taxon>Bacilli</taxon>
        <taxon>Bacillales</taxon>
        <taxon>Bacillaceae</taxon>
        <taxon>Bacillus</taxon>
    </lineage>
</organism>
<dbReference type="AlphaFoldDB" id="A0A0F5HTZ0"/>
<dbReference type="Pfam" id="PF17853">
    <property type="entry name" value="GGDEF_2"/>
    <property type="match status" value="1"/>
</dbReference>
<feature type="domain" description="PucR C-terminal helix-turn-helix" evidence="3">
    <location>
        <begin position="501"/>
        <end position="559"/>
    </location>
</feature>
<evidence type="ECO:0000259" key="4">
    <source>
        <dbReference type="Pfam" id="PF17853"/>
    </source>
</evidence>
<evidence type="ECO:0000313" key="5">
    <source>
        <dbReference type="EMBL" id="KKB36327.1"/>
    </source>
</evidence>
<sequence length="573" mass="66082">MGLTVKDVSKFSVMSKARVRAGKEVLDEHCVQWISAIEMPVENFVRKNEVVLSTGVGCEKDPSSLRQFVEDVIESEASALILALGRFIFDIPSDIIELAEENQFIIIEIPWEIRFSDIIEEVMQELNAIQQKEQKTSEKIQQELLKLILEDAELDQISSYIQNSVGCPVVITDQAGVLLDKKSIRPALVKKWESYVVNGVIPVRELAAPLTQDPMFHKFQTIEVEGEVLLQLPVLQVLDDPQGYLYALLPVPPHPSAQSFLTTYRVNILEHAVTTINLWLSRQNAIEKTKMRLRSDFVQELAKGEFISWDQAHSRAKLLGYNIQLPYVCIIGYPENFKKLFNKRKQDYQSFNHWLDSMIRYVEEETFYAAQSLKREVMITYQEEQIILFLESAGEQKPENASAFLDLVERRLNNLLPEVVISWGIGDYKENLKGFEHSYEHAKMALEIGRRKKGPGNRTMYENTRIDRVLLEIARNENMKEVVMSTIEPLIRYDSQRNMDLIETFSTYNRCNGNVSQTARILNLHRQSLLYRLRKIESLTGLALIDPDDLFLLELSIKIWKMAPYETKAAQFN</sequence>
<dbReference type="Proteomes" id="UP000031563">
    <property type="component" value="Unassembled WGS sequence"/>
</dbReference>
<dbReference type="Pfam" id="PF13556">
    <property type="entry name" value="HTH_30"/>
    <property type="match status" value="1"/>
</dbReference>
<name>A0A0F5HTZ0_BACTR</name>
<dbReference type="InterPro" id="IPR025736">
    <property type="entry name" value="PucR_C-HTH_dom"/>
</dbReference>
<dbReference type="InterPro" id="IPR012914">
    <property type="entry name" value="PucR_dom"/>
</dbReference>
<reference evidence="5" key="1">
    <citation type="submission" date="2015-02" db="EMBL/GenBank/DDBJ databases">
        <title>Genome Assembly of Bacillaceae bacterium MTCC 8252.</title>
        <authorList>
            <person name="Verma A."/>
            <person name="Khatri I."/>
            <person name="Mual P."/>
            <person name="Subramanian S."/>
            <person name="Krishnamurthi S."/>
        </authorList>
    </citation>
    <scope>NUCLEOTIDE SEQUENCE [LARGE SCALE GENOMIC DNA]</scope>
    <source>
        <strain evidence="5">MTCC 8252</strain>
    </source>
</reference>
<dbReference type="RefSeq" id="WP_040047765.1">
    <property type="nucleotide sequence ID" value="NZ_JWIR02000062.1"/>
</dbReference>
<evidence type="ECO:0000256" key="1">
    <source>
        <dbReference type="ARBA" id="ARBA00006754"/>
    </source>
</evidence>
<evidence type="ECO:0008006" key="7">
    <source>
        <dbReference type="Google" id="ProtNLM"/>
    </source>
</evidence>
<dbReference type="InterPro" id="IPR009057">
    <property type="entry name" value="Homeodomain-like_sf"/>
</dbReference>
<accession>A0A0F5HTZ0</accession>
<dbReference type="Pfam" id="PF07905">
    <property type="entry name" value="PucR"/>
    <property type="match status" value="1"/>
</dbReference>
<protein>
    <recommendedName>
        <fullName evidence="7">PucR family transcriptional regulator</fullName>
    </recommendedName>
</protein>
<comment type="similarity">
    <text evidence="1">Belongs to the CdaR family.</text>
</comment>
<dbReference type="InterPro" id="IPR042070">
    <property type="entry name" value="PucR_C-HTH_sf"/>
</dbReference>
<dbReference type="SUPFAM" id="SSF46689">
    <property type="entry name" value="Homeodomain-like"/>
    <property type="match status" value="1"/>
</dbReference>
<gene>
    <name evidence="5" type="ORF">QY95_03191</name>
</gene>
<evidence type="ECO:0000259" key="2">
    <source>
        <dbReference type="Pfam" id="PF07905"/>
    </source>
</evidence>
<dbReference type="PANTHER" id="PTHR33744:SF1">
    <property type="entry name" value="DNA-BINDING TRANSCRIPTIONAL ACTIVATOR ADER"/>
    <property type="match status" value="1"/>
</dbReference>
<feature type="domain" description="Purine catabolism PurC-like" evidence="2">
    <location>
        <begin position="8"/>
        <end position="126"/>
    </location>
</feature>
<feature type="domain" description="CdaR GGDEF-like" evidence="4">
    <location>
        <begin position="309"/>
        <end position="448"/>
    </location>
</feature>
<proteinExistence type="inferred from homology"/>